<organism evidence="1 2">
    <name type="scientific">Faecalibacterium langellae</name>
    <dbReference type="NCBI Taxonomy" id="3435293"/>
    <lineage>
        <taxon>Bacteria</taxon>
        <taxon>Bacillati</taxon>
        <taxon>Bacillota</taxon>
        <taxon>Clostridia</taxon>
        <taxon>Eubacteriales</taxon>
        <taxon>Oscillospiraceae</taxon>
        <taxon>Faecalibacterium</taxon>
    </lineage>
</organism>
<name>A0A2A6Z7Y6_9FIRM</name>
<dbReference type="InterPro" id="IPR016753">
    <property type="entry name" value="PBSX_Firmicutes"/>
</dbReference>
<gene>
    <name evidence="1" type="ORF">CGS46_13150</name>
</gene>
<accession>A0A2A6Z7Y6</accession>
<dbReference type="PIRSF" id="PIRSF019260">
    <property type="entry name" value="PBSX_XkdE_prd"/>
    <property type="match status" value="1"/>
</dbReference>
<reference evidence="1 2" key="1">
    <citation type="journal article" date="2017" name="Front. Microbiol.">
        <title>New Insights into the Diversity of the Genus Faecalibacterium.</title>
        <authorList>
            <person name="Benevides L."/>
            <person name="Burman S."/>
            <person name="Martin R."/>
            <person name="Robert V."/>
            <person name="Thomas M."/>
            <person name="Miquel S."/>
            <person name="Chain F."/>
            <person name="Sokol H."/>
            <person name="Bermudez-Humaran L.G."/>
            <person name="Morrison M."/>
            <person name="Langella P."/>
            <person name="Azevedo V.A."/>
            <person name="Chatel J.M."/>
            <person name="Soares S."/>
        </authorList>
    </citation>
    <scope>NUCLEOTIDE SEQUENCE [LARGE SCALE GENOMIC DNA]</scope>
    <source>
        <strain evidence="2">CNCM I-4540</strain>
    </source>
</reference>
<dbReference type="AlphaFoldDB" id="A0A2A6Z7Y6"/>
<keyword evidence="2" id="KW-1185">Reference proteome</keyword>
<evidence type="ECO:0000313" key="2">
    <source>
        <dbReference type="Proteomes" id="UP000220752"/>
    </source>
</evidence>
<dbReference type="EMBL" id="NMTQ01000037">
    <property type="protein sequence ID" value="PDX57462.1"/>
    <property type="molecule type" value="Genomic_DNA"/>
</dbReference>
<proteinExistence type="predicted"/>
<dbReference type="InterPro" id="IPR006430">
    <property type="entry name" value="Phage_portal_PBSX"/>
</dbReference>
<dbReference type="NCBIfam" id="TIGR01540">
    <property type="entry name" value="portal_PBSX"/>
    <property type="match status" value="1"/>
</dbReference>
<protein>
    <submittedName>
        <fullName evidence="1">Phage portal protein</fullName>
    </submittedName>
</protein>
<dbReference type="Proteomes" id="UP000220752">
    <property type="component" value="Unassembled WGS sequence"/>
</dbReference>
<sequence>MQARIIKAHEQTQPLQPIKKAEGPTQVSEQEAYNAGDWIEPPAPLAGLHKLAAESTILPQCIRAYKDNIAGFGIGVKYIEDIEETPEAEAEYERMVEIIELLNTDQDTKEVFEDLIEARETYGIAYLEVIRNLDGEVQQIEFLHDTPSVRKTVPLEPYIDTTYYNHGVPIERKKKFRKYRQQLGGKTVYFKEFGDPRVMDRRNGVYVESPEDIKELPVDYEANEILEFPIGIQPYGEVRWTGQILGVDGSQRAERLNNNYFINGRHTPLMIMIQGGTLTEDSYEKLTKYMDDIKGEAGQHAFIVLETESSDGKTDFDQTEKPKIEVKDLASILQKDELFQTYMDNNRKKVQSSFLLPDIYVGYTTDFNRATAQTAQEVTEKQVFQPERRSLAWAINNRLLNGYAFQYVEAFFQEPNISNPDDICKIMTAATAAGGLTPNKAKEILYKYLGETSDDYEEEWGNVPLAITQSQNGGGFDLGGLTMALEGQIKKAEGQGDNDQVVAVMKEVRGLLLDLKAQQEEDEP</sequence>
<comment type="caution">
    <text evidence="1">The sequence shown here is derived from an EMBL/GenBank/DDBJ whole genome shotgun (WGS) entry which is preliminary data.</text>
</comment>
<evidence type="ECO:0000313" key="1">
    <source>
        <dbReference type="EMBL" id="PDX57462.1"/>
    </source>
</evidence>